<organism evidence="8 9">
    <name type="scientific">Aminipila butyrica</name>
    <dbReference type="NCBI Taxonomy" id="433296"/>
    <lineage>
        <taxon>Bacteria</taxon>
        <taxon>Bacillati</taxon>
        <taxon>Bacillota</taxon>
        <taxon>Clostridia</taxon>
        <taxon>Peptostreptococcales</taxon>
        <taxon>Anaerovoracaceae</taxon>
        <taxon>Aminipila</taxon>
    </lineage>
</organism>
<dbReference type="AlphaFoldDB" id="A0A858BR28"/>
<dbReference type="RefSeq" id="WP_163065218.1">
    <property type="nucleotide sequence ID" value="NZ_CP048649.1"/>
</dbReference>
<evidence type="ECO:0000256" key="4">
    <source>
        <dbReference type="ARBA" id="ARBA00022679"/>
    </source>
</evidence>
<keyword evidence="4" id="KW-0808">Transferase</keyword>
<evidence type="ECO:0000256" key="2">
    <source>
        <dbReference type="ARBA" id="ARBA00012185"/>
    </source>
</evidence>
<comment type="similarity">
    <text evidence="1">Belongs to the N(4)/N(6)-methyltransferase family. N(4) subfamily.</text>
</comment>
<dbReference type="Proteomes" id="UP000466848">
    <property type="component" value="Chromosome"/>
</dbReference>
<evidence type="ECO:0000256" key="5">
    <source>
        <dbReference type="ARBA" id="ARBA00022691"/>
    </source>
</evidence>
<dbReference type="GO" id="GO:0015667">
    <property type="term" value="F:site-specific DNA-methyltransferase (cytosine-N4-specific) activity"/>
    <property type="evidence" value="ECO:0007669"/>
    <property type="project" value="UniProtKB-EC"/>
</dbReference>
<keyword evidence="9" id="KW-1185">Reference proteome</keyword>
<dbReference type="InterPro" id="IPR017985">
    <property type="entry name" value="MeTrfase_CN4_CS"/>
</dbReference>
<dbReference type="KEGG" id="abut:Ami103574_03040"/>
<dbReference type="SUPFAM" id="SSF53335">
    <property type="entry name" value="S-adenosyl-L-methionine-dependent methyltransferases"/>
    <property type="match status" value="2"/>
</dbReference>
<keyword evidence="3 8" id="KW-0489">Methyltransferase</keyword>
<evidence type="ECO:0000313" key="8">
    <source>
        <dbReference type="EMBL" id="QIB68351.1"/>
    </source>
</evidence>
<sequence length="402" mass="46703">MIEDISFKNYKKKSDIHGTSLYPAVMVAPVQKAILSNLISQGGIKTVFDPFHGSGTALYECGEIDINIHLIGCDINPLANLITKVKLQGIDKDFERDFDQLKKLLTQIKQGETYEFTNIKKWFKEDIIESLRILRTAIIQIQKDKSRLFFWYILCDIIRKYSNTRSSTYKLHIRTDDAINRIENSVIPDFLAAVTKSYPKFYNTFKNFTLFKCDIVDQMKQFEDNCFDITITSPPYGDNGTTVPYGQFSMLALLWIDNKDLELEGWELENYSIIDSKSIGGCQSSQNLSEYGLSLIQPYLDKICESKHKKVIRFFSDYFNVLEEICRVTNKYIVLTLGNRTVDRVKINLNHITKCFLENNNFYLVEVYERDIPNKRTPKKTSKVHNKPVESMNSEFVSIYRK</sequence>
<comment type="catalytic activity">
    <reaction evidence="7">
        <text>a 2'-deoxycytidine in DNA + S-adenosyl-L-methionine = an N(4)-methyl-2'-deoxycytidine in DNA + S-adenosyl-L-homocysteine + H(+)</text>
        <dbReference type="Rhea" id="RHEA:16857"/>
        <dbReference type="Rhea" id="RHEA-COMP:11369"/>
        <dbReference type="Rhea" id="RHEA-COMP:13674"/>
        <dbReference type="ChEBI" id="CHEBI:15378"/>
        <dbReference type="ChEBI" id="CHEBI:57856"/>
        <dbReference type="ChEBI" id="CHEBI:59789"/>
        <dbReference type="ChEBI" id="CHEBI:85452"/>
        <dbReference type="ChEBI" id="CHEBI:137933"/>
        <dbReference type="EC" id="2.1.1.113"/>
    </reaction>
</comment>
<evidence type="ECO:0000256" key="3">
    <source>
        <dbReference type="ARBA" id="ARBA00022603"/>
    </source>
</evidence>
<keyword evidence="6" id="KW-0680">Restriction system</keyword>
<dbReference type="GO" id="GO:0009307">
    <property type="term" value="P:DNA restriction-modification system"/>
    <property type="evidence" value="ECO:0007669"/>
    <property type="project" value="UniProtKB-KW"/>
</dbReference>
<name>A0A858BR28_9FIRM</name>
<dbReference type="EMBL" id="CP048649">
    <property type="protein sequence ID" value="QIB68351.1"/>
    <property type="molecule type" value="Genomic_DNA"/>
</dbReference>
<dbReference type="GO" id="GO:0003677">
    <property type="term" value="F:DNA binding"/>
    <property type="evidence" value="ECO:0007669"/>
    <property type="project" value="InterPro"/>
</dbReference>
<gene>
    <name evidence="8" type="ORF">Ami103574_03040</name>
</gene>
<evidence type="ECO:0000256" key="6">
    <source>
        <dbReference type="ARBA" id="ARBA00022747"/>
    </source>
</evidence>
<dbReference type="PROSITE" id="PS00093">
    <property type="entry name" value="N4_MTASE"/>
    <property type="match status" value="1"/>
</dbReference>
<dbReference type="GO" id="GO:0032259">
    <property type="term" value="P:methylation"/>
    <property type="evidence" value="ECO:0007669"/>
    <property type="project" value="UniProtKB-KW"/>
</dbReference>
<evidence type="ECO:0000256" key="7">
    <source>
        <dbReference type="ARBA" id="ARBA00049120"/>
    </source>
</evidence>
<reference evidence="8 9" key="1">
    <citation type="submission" date="2020-02" db="EMBL/GenBank/DDBJ databases">
        <authorList>
            <person name="Kim Y.B."/>
            <person name="Roh S.W."/>
        </authorList>
    </citation>
    <scope>NUCLEOTIDE SEQUENCE [LARGE SCALE GENOMIC DNA]</scope>
    <source>
        <strain evidence="8 9">DSM 103574</strain>
    </source>
</reference>
<dbReference type="REBASE" id="379559">
    <property type="entry name" value="M.Abu103574ORF3040P"/>
</dbReference>
<dbReference type="EC" id="2.1.1.113" evidence="2"/>
<evidence type="ECO:0000256" key="1">
    <source>
        <dbReference type="ARBA" id="ARBA00010203"/>
    </source>
</evidence>
<dbReference type="Gene3D" id="3.40.50.150">
    <property type="entry name" value="Vaccinia Virus protein VP39"/>
    <property type="match status" value="2"/>
</dbReference>
<evidence type="ECO:0000313" key="9">
    <source>
        <dbReference type="Proteomes" id="UP000466848"/>
    </source>
</evidence>
<protein>
    <recommendedName>
        <fullName evidence="2">site-specific DNA-methyltransferase (cytosine-N(4)-specific)</fullName>
        <ecNumber evidence="2">2.1.1.113</ecNumber>
    </recommendedName>
</protein>
<keyword evidence="5" id="KW-0949">S-adenosyl-L-methionine</keyword>
<accession>A0A858BR28</accession>
<dbReference type="InterPro" id="IPR029063">
    <property type="entry name" value="SAM-dependent_MTases_sf"/>
</dbReference>
<proteinExistence type="inferred from homology"/>